<dbReference type="AlphaFoldDB" id="A0A978VQC5"/>
<dbReference type="EMBL" id="JAEACU010000003">
    <property type="protein sequence ID" value="KAH7537750.1"/>
    <property type="molecule type" value="Genomic_DNA"/>
</dbReference>
<evidence type="ECO:0000256" key="8">
    <source>
        <dbReference type="ARBA" id="ARBA00023170"/>
    </source>
</evidence>
<keyword evidence="3" id="KW-0812">Transmembrane</keyword>
<dbReference type="InterPro" id="IPR046956">
    <property type="entry name" value="RLP23-like"/>
</dbReference>
<organism evidence="10 11">
    <name type="scientific">Ziziphus jujuba var. spinosa</name>
    <dbReference type="NCBI Taxonomy" id="714518"/>
    <lineage>
        <taxon>Eukaryota</taxon>
        <taxon>Viridiplantae</taxon>
        <taxon>Streptophyta</taxon>
        <taxon>Embryophyta</taxon>
        <taxon>Tracheophyta</taxon>
        <taxon>Spermatophyta</taxon>
        <taxon>Magnoliopsida</taxon>
        <taxon>eudicotyledons</taxon>
        <taxon>Gunneridae</taxon>
        <taxon>Pentapetalae</taxon>
        <taxon>rosids</taxon>
        <taxon>fabids</taxon>
        <taxon>Rosales</taxon>
        <taxon>Rhamnaceae</taxon>
        <taxon>Paliureae</taxon>
        <taxon>Ziziphus</taxon>
    </lineage>
</organism>
<keyword evidence="9" id="KW-0325">Glycoprotein</keyword>
<keyword evidence="7" id="KW-0472">Membrane</keyword>
<dbReference type="Pfam" id="PF00560">
    <property type="entry name" value="LRR_1"/>
    <property type="match status" value="3"/>
</dbReference>
<name>A0A978VQC5_ZIZJJ</name>
<evidence type="ECO:0000256" key="6">
    <source>
        <dbReference type="ARBA" id="ARBA00022989"/>
    </source>
</evidence>
<protein>
    <submittedName>
        <fullName evidence="10">Uncharacterized protein</fullName>
    </submittedName>
</protein>
<evidence type="ECO:0000256" key="4">
    <source>
        <dbReference type="ARBA" id="ARBA00022729"/>
    </source>
</evidence>
<evidence type="ECO:0000256" key="9">
    <source>
        <dbReference type="ARBA" id="ARBA00023180"/>
    </source>
</evidence>
<gene>
    <name evidence="10" type="ORF">FEM48_Zijuj03G0126100</name>
</gene>
<dbReference type="SUPFAM" id="SSF52047">
    <property type="entry name" value="RNI-like"/>
    <property type="match status" value="1"/>
</dbReference>
<dbReference type="InterPro" id="IPR001611">
    <property type="entry name" value="Leu-rich_rpt"/>
</dbReference>
<reference evidence="10" key="1">
    <citation type="journal article" date="2021" name="Front. Plant Sci.">
        <title>Chromosome-Scale Genome Assembly for Chinese Sour Jujube and Insights Into Its Genome Evolution and Domestication Signature.</title>
        <authorList>
            <person name="Shen L.-Y."/>
            <person name="Luo H."/>
            <person name="Wang X.-L."/>
            <person name="Wang X.-M."/>
            <person name="Qiu X.-J."/>
            <person name="Liu H."/>
            <person name="Zhou S.-S."/>
            <person name="Jia K.-H."/>
            <person name="Nie S."/>
            <person name="Bao Y.-T."/>
            <person name="Zhang R.-G."/>
            <person name="Yun Q.-Z."/>
            <person name="Chai Y.-H."/>
            <person name="Lu J.-Y."/>
            <person name="Li Y."/>
            <person name="Zhao S.-W."/>
            <person name="Mao J.-F."/>
            <person name="Jia S.-G."/>
            <person name="Mao Y.-M."/>
        </authorList>
    </citation>
    <scope>NUCLEOTIDE SEQUENCE</scope>
    <source>
        <strain evidence="10">AT0</strain>
        <tissue evidence="10">Leaf</tissue>
    </source>
</reference>
<evidence type="ECO:0000313" key="10">
    <source>
        <dbReference type="EMBL" id="KAH7537750.1"/>
    </source>
</evidence>
<dbReference type="Proteomes" id="UP000813462">
    <property type="component" value="Unassembled WGS sequence"/>
</dbReference>
<keyword evidence="8" id="KW-0675">Receptor</keyword>
<dbReference type="Gene3D" id="3.80.10.10">
    <property type="entry name" value="Ribonuclease Inhibitor"/>
    <property type="match status" value="3"/>
</dbReference>
<dbReference type="GO" id="GO:0016020">
    <property type="term" value="C:membrane"/>
    <property type="evidence" value="ECO:0007669"/>
    <property type="project" value="UniProtKB-SubCell"/>
</dbReference>
<comment type="subcellular location">
    <subcellularLocation>
        <location evidence="1">Membrane</location>
        <topology evidence="1">Single-pass type I membrane protein</topology>
    </subcellularLocation>
</comment>
<keyword evidence="5" id="KW-0677">Repeat</keyword>
<evidence type="ECO:0000256" key="3">
    <source>
        <dbReference type="ARBA" id="ARBA00022692"/>
    </source>
</evidence>
<evidence type="ECO:0000313" key="11">
    <source>
        <dbReference type="Proteomes" id="UP000813462"/>
    </source>
</evidence>
<evidence type="ECO:0000256" key="7">
    <source>
        <dbReference type="ARBA" id="ARBA00023136"/>
    </source>
</evidence>
<evidence type="ECO:0000256" key="5">
    <source>
        <dbReference type="ARBA" id="ARBA00022737"/>
    </source>
</evidence>
<dbReference type="InterPro" id="IPR032675">
    <property type="entry name" value="LRR_dom_sf"/>
</dbReference>
<sequence length="370" mass="40982">MFDVFSNRLNGSLPESIGQLAELQIFYISFNLLEGEVSDIHFANMTSLEDLYASGNSLTLKTSPAWLPPFQLHSLHLNSWNLGPELPQWIQRQTVLSDLRVSNTSISGRLPTWFKNFSAQLDFLNLSCNQLYGEFPVMISLPYSVFDLSSNQFSGSLPPIPSTNVGILDLSNNLFSGSITDFMCHLNGGPNMLGKSDSSSILSLGNNLLSGEIPNCLMNWNNLMGLHLEKNNFVGRIPSSMGYLSNLRSLHLRNNNLSGELPSSLQNCKLLLNVDLSANKFGGRLPLWFGTSFSNLSVLNLGSNNLHGDIPPELCNLKYLRILVLSHNQLSGEIPRCFGNFTAMAILQNSSDPTSIMISTEDWQFLENAR</sequence>
<keyword evidence="4" id="KW-0732">Signal</keyword>
<keyword evidence="2" id="KW-0433">Leucine-rich repeat</keyword>
<dbReference type="PANTHER" id="PTHR48063">
    <property type="entry name" value="LRR RECEPTOR-LIKE KINASE"/>
    <property type="match status" value="1"/>
</dbReference>
<keyword evidence="6" id="KW-1133">Transmembrane helix</keyword>
<evidence type="ECO:0000256" key="1">
    <source>
        <dbReference type="ARBA" id="ARBA00004479"/>
    </source>
</evidence>
<evidence type="ECO:0000256" key="2">
    <source>
        <dbReference type="ARBA" id="ARBA00022614"/>
    </source>
</evidence>
<dbReference type="FunFam" id="3.80.10.10:FF:000041">
    <property type="entry name" value="LRR receptor-like serine/threonine-protein kinase ERECTA"/>
    <property type="match status" value="1"/>
</dbReference>
<accession>A0A978VQC5</accession>
<proteinExistence type="predicted"/>
<dbReference type="PANTHER" id="PTHR48063:SF112">
    <property type="entry name" value="RECEPTOR LIKE PROTEIN 30-LIKE"/>
    <property type="match status" value="1"/>
</dbReference>
<comment type="caution">
    <text evidence="10">The sequence shown here is derived from an EMBL/GenBank/DDBJ whole genome shotgun (WGS) entry which is preliminary data.</text>
</comment>